<name>E5YA80_BILW3</name>
<dbReference type="Pfam" id="PF00158">
    <property type="entry name" value="Sigma54_activat"/>
    <property type="match status" value="1"/>
</dbReference>
<dbReference type="FunFam" id="3.40.50.300:FF:000006">
    <property type="entry name" value="DNA-binding transcriptional regulator NtrC"/>
    <property type="match status" value="1"/>
</dbReference>
<dbReference type="PROSITE" id="PS00676">
    <property type="entry name" value="SIGMA54_INTERACT_2"/>
    <property type="match status" value="1"/>
</dbReference>
<dbReference type="InterPro" id="IPR002078">
    <property type="entry name" value="Sigma_54_int"/>
</dbReference>
<dbReference type="SUPFAM" id="SSF46689">
    <property type="entry name" value="Homeodomain-like"/>
    <property type="match status" value="1"/>
</dbReference>
<dbReference type="InterPro" id="IPR009057">
    <property type="entry name" value="Homeodomain-like_sf"/>
</dbReference>
<evidence type="ECO:0000256" key="1">
    <source>
        <dbReference type="ARBA" id="ARBA00022741"/>
    </source>
</evidence>
<reference evidence="6 7" key="1">
    <citation type="submission" date="2010-10" db="EMBL/GenBank/DDBJ databases">
        <authorList>
            <consortium name="The Broad Institute Genome Sequencing Platform"/>
            <person name="Ward D."/>
            <person name="Earl A."/>
            <person name="Feldgarden M."/>
            <person name="Young S.K."/>
            <person name="Gargeya S."/>
            <person name="Zeng Q."/>
            <person name="Alvarado L."/>
            <person name="Berlin A."/>
            <person name="Bochicchio J."/>
            <person name="Chapman S.B."/>
            <person name="Chen Z."/>
            <person name="Freedman E."/>
            <person name="Gellesch M."/>
            <person name="Goldberg J."/>
            <person name="Griggs A."/>
            <person name="Gujja S."/>
            <person name="Heilman E."/>
            <person name="Heiman D."/>
            <person name="Howarth C."/>
            <person name="Mehta T."/>
            <person name="Neiman D."/>
            <person name="Pearson M."/>
            <person name="Roberts A."/>
            <person name="Saif S."/>
            <person name="Shea T."/>
            <person name="Shenoy N."/>
            <person name="Sisk P."/>
            <person name="Stolte C."/>
            <person name="Sykes S."/>
            <person name="White J."/>
            <person name="Yandava C."/>
            <person name="Allen-Vercoe E."/>
            <person name="Sibley C."/>
            <person name="Ambrose C.E."/>
            <person name="Strauss J."/>
            <person name="Daigneault M."/>
            <person name="Haas B."/>
            <person name="Nusbaum C."/>
            <person name="Birren B."/>
        </authorList>
    </citation>
    <scope>NUCLEOTIDE SEQUENCE [LARGE SCALE GENOMIC DNA]</scope>
    <source>
        <strain evidence="6 7">3_1_6</strain>
    </source>
</reference>
<dbReference type="GO" id="GO:0006355">
    <property type="term" value="P:regulation of DNA-templated transcription"/>
    <property type="evidence" value="ECO:0007669"/>
    <property type="project" value="InterPro"/>
</dbReference>
<dbReference type="Pfam" id="PF25601">
    <property type="entry name" value="AAA_lid_14"/>
    <property type="match status" value="1"/>
</dbReference>
<evidence type="ECO:0000256" key="4">
    <source>
        <dbReference type="ARBA" id="ARBA00023163"/>
    </source>
</evidence>
<keyword evidence="2" id="KW-0067">ATP-binding</keyword>
<dbReference type="InterPro" id="IPR058031">
    <property type="entry name" value="AAA_lid_NorR"/>
</dbReference>
<dbReference type="CDD" id="cd00009">
    <property type="entry name" value="AAA"/>
    <property type="match status" value="1"/>
</dbReference>
<dbReference type="PROSITE" id="PS50045">
    <property type="entry name" value="SIGMA54_INTERACT_4"/>
    <property type="match status" value="1"/>
</dbReference>
<evidence type="ECO:0000256" key="2">
    <source>
        <dbReference type="ARBA" id="ARBA00022840"/>
    </source>
</evidence>
<dbReference type="SMART" id="SM00382">
    <property type="entry name" value="AAA"/>
    <property type="match status" value="1"/>
</dbReference>
<dbReference type="OrthoDB" id="9803970at2"/>
<evidence type="ECO:0000313" key="6">
    <source>
        <dbReference type="EMBL" id="EFV43081.2"/>
    </source>
</evidence>
<dbReference type="Gene3D" id="1.10.8.60">
    <property type="match status" value="1"/>
</dbReference>
<evidence type="ECO:0000256" key="3">
    <source>
        <dbReference type="ARBA" id="ARBA00023015"/>
    </source>
</evidence>
<dbReference type="EMBL" id="ADCP02000001">
    <property type="protein sequence ID" value="EFV43081.2"/>
    <property type="molecule type" value="Genomic_DNA"/>
</dbReference>
<proteinExistence type="predicted"/>
<dbReference type="Pfam" id="PF02954">
    <property type="entry name" value="HTH_8"/>
    <property type="match status" value="1"/>
</dbReference>
<dbReference type="HOGENOM" id="CLU_000445_8_1_7"/>
<dbReference type="PANTHER" id="PTHR32071">
    <property type="entry name" value="TRANSCRIPTIONAL REGULATORY PROTEIN"/>
    <property type="match status" value="1"/>
</dbReference>
<evidence type="ECO:0000259" key="5">
    <source>
        <dbReference type="PROSITE" id="PS50045"/>
    </source>
</evidence>
<gene>
    <name evidence="6" type="ORF">HMPREF0179_03098</name>
</gene>
<keyword evidence="4" id="KW-0804">Transcription</keyword>
<dbReference type="STRING" id="563192.HMPREF0179_03098"/>
<feature type="domain" description="Sigma-54 factor interaction" evidence="5">
    <location>
        <begin position="155"/>
        <end position="385"/>
    </location>
</feature>
<dbReference type="PRINTS" id="PR01590">
    <property type="entry name" value="HTHFIS"/>
</dbReference>
<evidence type="ECO:0000313" key="7">
    <source>
        <dbReference type="Proteomes" id="UP000006034"/>
    </source>
</evidence>
<dbReference type="SUPFAM" id="SSF52540">
    <property type="entry name" value="P-loop containing nucleoside triphosphate hydrolases"/>
    <property type="match status" value="1"/>
</dbReference>
<dbReference type="Gene3D" id="3.40.50.300">
    <property type="entry name" value="P-loop containing nucleotide triphosphate hydrolases"/>
    <property type="match status" value="1"/>
</dbReference>
<comment type="caution">
    <text evidence="6">The sequence shown here is derived from an EMBL/GenBank/DDBJ whole genome shotgun (WGS) entry which is preliminary data.</text>
</comment>
<accession>E5YA80</accession>
<organism evidence="6 7">
    <name type="scientific">Bilophila wadsworthia (strain 3_1_6)</name>
    <dbReference type="NCBI Taxonomy" id="563192"/>
    <lineage>
        <taxon>Bacteria</taxon>
        <taxon>Pseudomonadati</taxon>
        <taxon>Thermodesulfobacteriota</taxon>
        <taxon>Desulfovibrionia</taxon>
        <taxon>Desulfovibrionales</taxon>
        <taxon>Desulfovibrionaceae</taxon>
        <taxon>Bilophila</taxon>
    </lineage>
</organism>
<dbReference type="InterPro" id="IPR002197">
    <property type="entry name" value="HTH_Fis"/>
</dbReference>
<dbReference type="AlphaFoldDB" id="E5YA80"/>
<dbReference type="Proteomes" id="UP000006034">
    <property type="component" value="Unassembled WGS sequence"/>
</dbReference>
<keyword evidence="7" id="KW-1185">Reference proteome</keyword>
<dbReference type="GO" id="GO:0005524">
    <property type="term" value="F:ATP binding"/>
    <property type="evidence" value="ECO:0007669"/>
    <property type="project" value="UniProtKB-KW"/>
</dbReference>
<dbReference type="Gene3D" id="1.10.10.60">
    <property type="entry name" value="Homeodomain-like"/>
    <property type="match status" value="1"/>
</dbReference>
<dbReference type="PANTHER" id="PTHR32071:SF57">
    <property type="entry name" value="C4-DICARBOXYLATE TRANSPORT TRANSCRIPTIONAL REGULATORY PROTEIN DCTD"/>
    <property type="match status" value="1"/>
</dbReference>
<protein>
    <recommendedName>
        <fullName evidence="5">Sigma-54 factor interaction domain-containing protein</fullName>
    </recommendedName>
</protein>
<dbReference type="GO" id="GO:0043565">
    <property type="term" value="F:sequence-specific DNA binding"/>
    <property type="evidence" value="ECO:0007669"/>
    <property type="project" value="InterPro"/>
</dbReference>
<dbReference type="InterPro" id="IPR027417">
    <property type="entry name" value="P-loop_NTPase"/>
</dbReference>
<keyword evidence="1" id="KW-0547">Nucleotide-binding</keyword>
<reference evidence="6 7" key="2">
    <citation type="submission" date="2013-04" db="EMBL/GenBank/DDBJ databases">
        <title>The Genome Sequence of Bilophila wadsworthia 3_1_6.</title>
        <authorList>
            <consortium name="The Broad Institute Genomics Platform"/>
            <person name="Earl A."/>
            <person name="Ward D."/>
            <person name="Feldgarden M."/>
            <person name="Gevers D."/>
            <person name="Sibley C."/>
            <person name="Strauss J."/>
            <person name="Allen-Vercoe E."/>
            <person name="Walker B."/>
            <person name="Young S."/>
            <person name="Zeng Q."/>
            <person name="Gargeya S."/>
            <person name="Fitzgerald M."/>
            <person name="Haas B."/>
            <person name="Abouelleil A."/>
            <person name="Allen A.W."/>
            <person name="Alvarado L."/>
            <person name="Arachchi H.M."/>
            <person name="Berlin A.M."/>
            <person name="Chapman S.B."/>
            <person name="Gainer-Dewar J."/>
            <person name="Goldberg J."/>
            <person name="Griggs A."/>
            <person name="Gujja S."/>
            <person name="Hansen M."/>
            <person name="Howarth C."/>
            <person name="Imamovic A."/>
            <person name="Ireland A."/>
            <person name="Larimer J."/>
            <person name="McCowan C."/>
            <person name="Murphy C."/>
            <person name="Pearson M."/>
            <person name="Poon T.W."/>
            <person name="Priest M."/>
            <person name="Roberts A."/>
            <person name="Saif S."/>
            <person name="Shea T."/>
            <person name="Sisk P."/>
            <person name="Sykes S."/>
            <person name="Wortman J."/>
            <person name="Nusbaum C."/>
            <person name="Birren B."/>
        </authorList>
    </citation>
    <scope>NUCLEOTIDE SEQUENCE [LARGE SCALE GENOMIC DNA]</scope>
    <source>
        <strain evidence="6 7">3_1_6</strain>
    </source>
</reference>
<dbReference type="InterPro" id="IPR003593">
    <property type="entry name" value="AAA+_ATPase"/>
</dbReference>
<dbReference type="eggNOG" id="COG3829">
    <property type="taxonomic scope" value="Bacteria"/>
</dbReference>
<sequence length="491" mass="55346">MTTLREEFFASVNVNIDILELLHSGIAIFNHRAKLMFANATYKKMYRLDDTCIGLDAMEFFLTAKQGILEVLKTGEANSCASVSINGLYGVTYRWPLRDREGRVAGCMTENISVSPMKDKIHEMQNIIDELENYNSFSTTLYPRQSTEIINFDSIVGESSSMRLLKEKGKRFARNNEPILILGENGTGKDLIAQAIHAASPRHARNFVAVNCAAIPHELMESELFGYEAGAFTGAKASGKQGQFELADGGTIFLDEIGEMPLTLQAKLLRVLENHEIKKLGAASPRYVDFRLVSATNRNLEQMVQQGRFREDLYYRLNLFDLVVPPLRERIADIPLLAYSILSGLLGPERGNSIRIAKEVLSLCSTHPWRGNVRELRNILTYALYSMKEYESELCLRHLPERFFHKVDNEFLSSTLMDEEVQGQKFVPSPAPPEKLSESRLEAERRSILEALKKCGGNKVKAAKLLGIARSCLYKKISILDIKDYAVFNDN</sequence>
<keyword evidence="3" id="KW-0805">Transcription regulation</keyword>
<dbReference type="InterPro" id="IPR025943">
    <property type="entry name" value="Sigma_54_int_dom_ATP-bd_2"/>
</dbReference>